<keyword evidence="3" id="KW-1185">Reference proteome</keyword>
<keyword evidence="1" id="KW-1133">Transmembrane helix</keyword>
<feature type="transmembrane region" description="Helical" evidence="1">
    <location>
        <begin position="7"/>
        <end position="24"/>
    </location>
</feature>
<sequence length="95" mass="11151">MRLIKNILLFLIFLALLTIGIIIYNSETNSKIPVVESIQPDTSEMDSIREEIIYQEEVKSRQRVIRHKNDSIKILINRNLEYNYSKAKSLKDTIN</sequence>
<proteinExistence type="predicted"/>
<keyword evidence="1" id="KW-0472">Membrane</keyword>
<reference evidence="2" key="1">
    <citation type="submission" date="2020-07" db="EMBL/GenBank/DDBJ databases">
        <title>Highly diverse flavobacterial phages as mortality factor during North Sea spring blooms.</title>
        <authorList>
            <person name="Bartlau N."/>
            <person name="Wichels A."/>
            <person name="Krohne G."/>
            <person name="Adriaenssens E.M."/>
            <person name="Heins A."/>
            <person name="Fuchs B.M."/>
            <person name="Amann R."/>
            <person name="Moraru C."/>
        </authorList>
    </citation>
    <scope>NUCLEOTIDE SEQUENCE</scope>
</reference>
<accession>A0A8E4UXZ5</accession>
<evidence type="ECO:0000256" key="1">
    <source>
        <dbReference type="SAM" id="Phobius"/>
    </source>
</evidence>
<gene>
    <name evidence="2" type="ORF">Colly1_19</name>
</gene>
<dbReference type="EMBL" id="MT732450">
    <property type="protein sequence ID" value="QQO97295.1"/>
    <property type="molecule type" value="Genomic_DNA"/>
</dbReference>
<evidence type="ECO:0000313" key="3">
    <source>
        <dbReference type="Proteomes" id="UP000693899"/>
    </source>
</evidence>
<protein>
    <submittedName>
        <fullName evidence="2">Uncharacterized protein</fullName>
    </submittedName>
</protein>
<organism evidence="2 3">
    <name type="scientific">Maribacter phage Colly_1</name>
    <dbReference type="NCBI Taxonomy" id="2745691"/>
    <lineage>
        <taxon>Viruses</taxon>
        <taxon>Duplodnaviria</taxon>
        <taxon>Heunggongvirae</taxon>
        <taxon>Uroviricota</taxon>
        <taxon>Caudoviricetes</taxon>
        <taxon>Molycolviridae</taxon>
        <taxon>Mollyvirus</taxon>
        <taxon>Mollyvirus colly</taxon>
    </lineage>
</organism>
<evidence type="ECO:0000313" key="2">
    <source>
        <dbReference type="EMBL" id="QQO97295.1"/>
    </source>
</evidence>
<keyword evidence="1" id="KW-0812">Transmembrane</keyword>
<name>A0A8E4UXZ5_9CAUD</name>
<dbReference type="Proteomes" id="UP000693899">
    <property type="component" value="Segment"/>
</dbReference>